<dbReference type="PROSITE" id="PS00092">
    <property type="entry name" value="N6_MTASE"/>
    <property type="match status" value="1"/>
</dbReference>
<name>A0A151CG26_9BACT</name>
<dbReference type="PANTHER" id="PTHR18895:SF74">
    <property type="entry name" value="MTRF1L RELEASE FACTOR GLUTAMINE METHYLTRANSFERASE"/>
    <property type="match status" value="1"/>
</dbReference>
<dbReference type="InterPro" id="IPR007848">
    <property type="entry name" value="Small_mtfrase_dom"/>
</dbReference>
<dbReference type="Pfam" id="PF05175">
    <property type="entry name" value="MTS"/>
    <property type="match status" value="1"/>
</dbReference>
<dbReference type="InterPro" id="IPR040758">
    <property type="entry name" value="PrmC_N"/>
</dbReference>
<dbReference type="EMBL" id="LNKT01000023">
    <property type="protein sequence ID" value="KYJ86490.1"/>
    <property type="molecule type" value="Genomic_DNA"/>
</dbReference>
<evidence type="ECO:0000313" key="8">
    <source>
        <dbReference type="EMBL" id="KYJ86490.1"/>
    </source>
</evidence>
<evidence type="ECO:0000259" key="7">
    <source>
        <dbReference type="Pfam" id="PF17827"/>
    </source>
</evidence>
<organism evidence="8 9">
    <name type="scientific">Sulfurovum riftiae</name>
    <dbReference type="NCBI Taxonomy" id="1630136"/>
    <lineage>
        <taxon>Bacteria</taxon>
        <taxon>Pseudomonadati</taxon>
        <taxon>Campylobacterota</taxon>
        <taxon>Epsilonproteobacteria</taxon>
        <taxon>Campylobacterales</taxon>
        <taxon>Sulfurovaceae</taxon>
        <taxon>Sulfurovum</taxon>
    </lineage>
</organism>
<dbReference type="OrthoDB" id="9800643at2"/>
<dbReference type="InterPro" id="IPR050320">
    <property type="entry name" value="N5-glutamine_MTase"/>
</dbReference>
<dbReference type="Proteomes" id="UP000075359">
    <property type="component" value="Unassembled WGS sequence"/>
</dbReference>
<proteinExistence type="predicted"/>
<keyword evidence="2 8" id="KW-0489">Methyltransferase</keyword>
<evidence type="ECO:0000259" key="6">
    <source>
        <dbReference type="Pfam" id="PF05175"/>
    </source>
</evidence>
<keyword evidence="9" id="KW-1185">Reference proteome</keyword>
<dbReference type="PANTHER" id="PTHR18895">
    <property type="entry name" value="HEMK METHYLTRANSFERASE"/>
    <property type="match status" value="1"/>
</dbReference>
<dbReference type="InterPro" id="IPR019874">
    <property type="entry name" value="RF_methyltr_PrmC"/>
</dbReference>
<sequence length="273" mass="30904">MTIKEALFRARKQLLKACERPQFEAELLLSHHLKQDRMYLITHENDVLEDPDGYETLVKRRATNEPYEYIVGNASFYDINLAVESGVLIPRPETEILIELVAEIIEKEKITKIAEIGVGSGAISIVLARKFPELKIIATDICETPIKVAEENIDRFGLAEQIELRHSHLIDAVSEPVELVVSNPPYIAEDFLLESNVVDYEPKEALFGGRVGDELLKQIITDVKARGIKWLACEMGYDQKEPISEFVNEIGVKSIAFYKDLAGFDRGFIIQFP</sequence>
<dbReference type="GO" id="GO:0032259">
    <property type="term" value="P:methylation"/>
    <property type="evidence" value="ECO:0007669"/>
    <property type="project" value="UniProtKB-KW"/>
</dbReference>
<dbReference type="Gene3D" id="3.40.50.150">
    <property type="entry name" value="Vaccinia Virus protein VP39"/>
    <property type="match status" value="1"/>
</dbReference>
<dbReference type="NCBIfam" id="TIGR03534">
    <property type="entry name" value="RF_mod_PrmC"/>
    <property type="match status" value="1"/>
</dbReference>
<evidence type="ECO:0000313" key="9">
    <source>
        <dbReference type="Proteomes" id="UP000075359"/>
    </source>
</evidence>
<evidence type="ECO:0000256" key="2">
    <source>
        <dbReference type="ARBA" id="ARBA00022603"/>
    </source>
</evidence>
<accession>A0A151CG26</accession>
<keyword evidence="3 8" id="KW-0808">Transferase</keyword>
<protein>
    <recommendedName>
        <fullName evidence="1">peptide chain release factor N(5)-glutamine methyltransferase</fullName>
        <ecNumber evidence="1">2.1.1.297</ecNumber>
    </recommendedName>
</protein>
<dbReference type="Pfam" id="PF17827">
    <property type="entry name" value="PrmC_N"/>
    <property type="match status" value="1"/>
</dbReference>
<evidence type="ECO:0000256" key="4">
    <source>
        <dbReference type="ARBA" id="ARBA00022691"/>
    </source>
</evidence>
<dbReference type="AlphaFoldDB" id="A0A151CG26"/>
<dbReference type="Gene3D" id="1.10.8.10">
    <property type="entry name" value="DNA helicase RuvA subunit, C-terminal domain"/>
    <property type="match status" value="1"/>
</dbReference>
<evidence type="ECO:0000256" key="1">
    <source>
        <dbReference type="ARBA" id="ARBA00012771"/>
    </source>
</evidence>
<dbReference type="GO" id="GO:0102559">
    <property type="term" value="F:peptide chain release factor N(5)-glutamine methyltransferase activity"/>
    <property type="evidence" value="ECO:0007669"/>
    <property type="project" value="UniProtKB-EC"/>
</dbReference>
<reference evidence="8 9" key="1">
    <citation type="submission" date="2015-11" db="EMBL/GenBank/DDBJ databases">
        <title>Draft genome of Sulfurovum riftiae 1812E, a member of the Epsilonproteobacteria isolated from the tube of the deep-sea hydrothermal vent tubewom Riftia pachyptila.</title>
        <authorList>
            <person name="Vetriani C."/>
            <person name="Giovannelli D."/>
        </authorList>
    </citation>
    <scope>NUCLEOTIDE SEQUENCE [LARGE SCALE GENOMIC DNA]</scope>
    <source>
        <strain evidence="8 9">1812E</strain>
    </source>
</reference>
<dbReference type="NCBIfam" id="TIGR00536">
    <property type="entry name" value="hemK_fam"/>
    <property type="match status" value="1"/>
</dbReference>
<comment type="catalytic activity">
    <reaction evidence="5">
        <text>L-glutaminyl-[peptide chain release factor] + S-adenosyl-L-methionine = N(5)-methyl-L-glutaminyl-[peptide chain release factor] + S-adenosyl-L-homocysteine + H(+)</text>
        <dbReference type="Rhea" id="RHEA:42896"/>
        <dbReference type="Rhea" id="RHEA-COMP:10271"/>
        <dbReference type="Rhea" id="RHEA-COMP:10272"/>
        <dbReference type="ChEBI" id="CHEBI:15378"/>
        <dbReference type="ChEBI" id="CHEBI:30011"/>
        <dbReference type="ChEBI" id="CHEBI:57856"/>
        <dbReference type="ChEBI" id="CHEBI:59789"/>
        <dbReference type="ChEBI" id="CHEBI:61891"/>
        <dbReference type="EC" id="2.1.1.297"/>
    </reaction>
</comment>
<gene>
    <name evidence="8" type="ORF">AS592_06700</name>
</gene>
<feature type="domain" description="Release factor glutamine methyltransferase N-terminal" evidence="7">
    <location>
        <begin position="5"/>
        <end position="72"/>
    </location>
</feature>
<keyword evidence="4" id="KW-0949">S-adenosyl-L-methionine</keyword>
<comment type="caution">
    <text evidence="8">The sequence shown here is derived from an EMBL/GenBank/DDBJ whole genome shotgun (WGS) entry which is preliminary data.</text>
</comment>
<dbReference type="InterPro" id="IPR004556">
    <property type="entry name" value="HemK-like"/>
</dbReference>
<feature type="domain" description="Methyltransferase small" evidence="6">
    <location>
        <begin position="100"/>
        <end position="188"/>
    </location>
</feature>
<dbReference type="SUPFAM" id="SSF53335">
    <property type="entry name" value="S-adenosyl-L-methionine-dependent methyltransferases"/>
    <property type="match status" value="1"/>
</dbReference>
<dbReference type="InterPro" id="IPR029063">
    <property type="entry name" value="SAM-dependent_MTases_sf"/>
</dbReference>
<evidence type="ECO:0000256" key="3">
    <source>
        <dbReference type="ARBA" id="ARBA00022679"/>
    </source>
</evidence>
<dbReference type="InterPro" id="IPR002052">
    <property type="entry name" value="DNA_methylase_N6_adenine_CS"/>
</dbReference>
<dbReference type="CDD" id="cd02440">
    <property type="entry name" value="AdoMet_MTases"/>
    <property type="match status" value="1"/>
</dbReference>
<dbReference type="STRING" id="1630136.AS592_06700"/>
<dbReference type="EC" id="2.1.1.297" evidence="1"/>
<dbReference type="RefSeq" id="WP_067330752.1">
    <property type="nucleotide sequence ID" value="NZ_LNKT01000023.1"/>
</dbReference>
<evidence type="ECO:0000256" key="5">
    <source>
        <dbReference type="ARBA" id="ARBA00048391"/>
    </source>
</evidence>
<dbReference type="GO" id="GO:0003676">
    <property type="term" value="F:nucleic acid binding"/>
    <property type="evidence" value="ECO:0007669"/>
    <property type="project" value="InterPro"/>
</dbReference>